<protein>
    <submittedName>
        <fullName evidence="1">Uncharacterized protein</fullName>
    </submittedName>
</protein>
<gene>
    <name evidence="1" type="ORF">SDC9_185325</name>
</gene>
<sequence length="140" mass="15408">MLEGLHQGSLVVGILLGGVGQSAKIHFIPVVQQILPKQHGMVALFHGLDLEPVFKAIQTIFGVETSDVQIQVGREKFFVNLLVQQFHDVFIQHIQPLFHGCRSGTSFCSAFNIQTHPSNGNLQQPFPEQPATDSILSIIL</sequence>
<dbReference type="EMBL" id="VSSQ01092670">
    <property type="protein sequence ID" value="MPN37804.1"/>
    <property type="molecule type" value="Genomic_DNA"/>
</dbReference>
<accession>A0A645HNW7</accession>
<name>A0A645HNW7_9ZZZZ</name>
<evidence type="ECO:0000313" key="1">
    <source>
        <dbReference type="EMBL" id="MPN37804.1"/>
    </source>
</evidence>
<dbReference type="AlphaFoldDB" id="A0A645HNW7"/>
<proteinExistence type="predicted"/>
<comment type="caution">
    <text evidence="1">The sequence shown here is derived from an EMBL/GenBank/DDBJ whole genome shotgun (WGS) entry which is preliminary data.</text>
</comment>
<reference evidence="1" key="1">
    <citation type="submission" date="2019-08" db="EMBL/GenBank/DDBJ databases">
        <authorList>
            <person name="Kucharzyk K."/>
            <person name="Murdoch R.W."/>
            <person name="Higgins S."/>
            <person name="Loffler F."/>
        </authorList>
    </citation>
    <scope>NUCLEOTIDE SEQUENCE</scope>
</reference>
<organism evidence="1">
    <name type="scientific">bioreactor metagenome</name>
    <dbReference type="NCBI Taxonomy" id="1076179"/>
    <lineage>
        <taxon>unclassified sequences</taxon>
        <taxon>metagenomes</taxon>
        <taxon>ecological metagenomes</taxon>
    </lineage>
</organism>